<feature type="transmembrane region" description="Helical" evidence="5">
    <location>
        <begin position="44"/>
        <end position="62"/>
    </location>
</feature>
<sequence>MRKYKANITKKINASILDYGLFFVCFVAYLIFFGDHTEEGKYAISGSGVLLVFIFWLLYFVVAEGMYGATLGHQSFNLKVVTLHGEKIGFTQAVKRRFFDPIDFFCFGFIAFLLVKNSEKHQRAGDAFAKTLVIDITDPEQNLGPIRPFN</sequence>
<dbReference type="Pfam" id="PF06271">
    <property type="entry name" value="RDD"/>
    <property type="match status" value="1"/>
</dbReference>
<dbReference type="Proteomes" id="UP000516439">
    <property type="component" value="Chromosome"/>
</dbReference>
<proteinExistence type="predicted"/>
<feature type="domain" description="RDD" evidence="6">
    <location>
        <begin position="6"/>
        <end position="130"/>
    </location>
</feature>
<reference evidence="7 8" key="1">
    <citation type="submission" date="2020-09" db="EMBL/GenBank/DDBJ databases">
        <title>Pedobacter sp. SW-16 isolated from soil near Yeocheon.</title>
        <authorList>
            <person name="Im H.S."/>
            <person name="Joung Y."/>
            <person name="Lee S.-S."/>
        </authorList>
    </citation>
    <scope>NUCLEOTIDE SEQUENCE [LARGE SCALE GENOMIC DNA]</scope>
    <source>
        <strain evidence="7 8">SW-16</strain>
    </source>
</reference>
<gene>
    <name evidence="7" type="ORF">H9N25_11315</name>
</gene>
<keyword evidence="4 5" id="KW-0472">Membrane</keyword>
<dbReference type="InterPro" id="IPR010432">
    <property type="entry name" value="RDD"/>
</dbReference>
<protein>
    <submittedName>
        <fullName evidence="7">RDD family protein</fullName>
    </submittedName>
</protein>
<evidence type="ECO:0000256" key="5">
    <source>
        <dbReference type="SAM" id="Phobius"/>
    </source>
</evidence>
<evidence type="ECO:0000256" key="3">
    <source>
        <dbReference type="ARBA" id="ARBA00022989"/>
    </source>
</evidence>
<organism evidence="7 8">
    <name type="scientific">Pedobacter riviphilus</name>
    <dbReference type="NCBI Taxonomy" id="2766984"/>
    <lineage>
        <taxon>Bacteria</taxon>
        <taxon>Pseudomonadati</taxon>
        <taxon>Bacteroidota</taxon>
        <taxon>Sphingobacteriia</taxon>
        <taxon>Sphingobacteriales</taxon>
        <taxon>Sphingobacteriaceae</taxon>
        <taxon>Pedobacter</taxon>
    </lineage>
</organism>
<accession>A0ABX6TPI5</accession>
<evidence type="ECO:0000256" key="1">
    <source>
        <dbReference type="ARBA" id="ARBA00004141"/>
    </source>
</evidence>
<evidence type="ECO:0000313" key="7">
    <source>
        <dbReference type="EMBL" id="QNR86923.1"/>
    </source>
</evidence>
<evidence type="ECO:0000313" key="8">
    <source>
        <dbReference type="Proteomes" id="UP000516439"/>
    </source>
</evidence>
<name>A0ABX6TPI5_9SPHI</name>
<keyword evidence="8" id="KW-1185">Reference proteome</keyword>
<feature type="transmembrane region" description="Helical" evidence="5">
    <location>
        <begin position="12"/>
        <end position="32"/>
    </location>
</feature>
<evidence type="ECO:0000256" key="2">
    <source>
        <dbReference type="ARBA" id="ARBA00022692"/>
    </source>
</evidence>
<dbReference type="EMBL" id="CP061171">
    <property type="protein sequence ID" value="QNR86923.1"/>
    <property type="molecule type" value="Genomic_DNA"/>
</dbReference>
<evidence type="ECO:0000256" key="4">
    <source>
        <dbReference type="ARBA" id="ARBA00023136"/>
    </source>
</evidence>
<keyword evidence="3 5" id="KW-1133">Transmembrane helix</keyword>
<dbReference type="PANTHER" id="PTHR38480">
    <property type="entry name" value="SLR0254 PROTEIN"/>
    <property type="match status" value="1"/>
</dbReference>
<evidence type="ECO:0000259" key="6">
    <source>
        <dbReference type="Pfam" id="PF06271"/>
    </source>
</evidence>
<keyword evidence="2 5" id="KW-0812">Transmembrane</keyword>
<comment type="subcellular location">
    <subcellularLocation>
        <location evidence="1">Membrane</location>
        <topology evidence="1">Multi-pass membrane protein</topology>
    </subcellularLocation>
</comment>
<dbReference type="PANTHER" id="PTHR38480:SF1">
    <property type="entry name" value="SLR0254 PROTEIN"/>
    <property type="match status" value="1"/>
</dbReference>
<dbReference type="RefSeq" id="WP_190328968.1">
    <property type="nucleotide sequence ID" value="NZ_CP061171.1"/>
</dbReference>